<dbReference type="STRING" id="1304281.ACM44_12390"/>
<dbReference type="Gene3D" id="3.90.550.10">
    <property type="entry name" value="Spore Coat Polysaccharide Biosynthesis Protein SpsA, Chain A"/>
    <property type="match status" value="1"/>
</dbReference>
<dbReference type="InterPro" id="IPR029044">
    <property type="entry name" value="Nucleotide-diphossugar_trans"/>
</dbReference>
<organism evidence="4 5">
    <name type="scientific">Chryseobacterium koreense CCUG 49689</name>
    <dbReference type="NCBI Taxonomy" id="1304281"/>
    <lineage>
        <taxon>Bacteria</taxon>
        <taxon>Pseudomonadati</taxon>
        <taxon>Bacteroidota</taxon>
        <taxon>Flavobacteriia</taxon>
        <taxon>Flavobacteriales</taxon>
        <taxon>Weeksellaceae</taxon>
        <taxon>Chryseobacterium group</taxon>
        <taxon>Chryseobacterium</taxon>
    </lineage>
</organism>
<dbReference type="SUPFAM" id="SSF53448">
    <property type="entry name" value="Nucleotide-diphospho-sugar transferases"/>
    <property type="match status" value="1"/>
</dbReference>
<keyword evidence="5" id="KW-1185">Reference proteome</keyword>
<evidence type="ECO:0000256" key="2">
    <source>
        <dbReference type="ARBA" id="ARBA00022679"/>
    </source>
</evidence>
<reference evidence="4 5" key="1">
    <citation type="journal article" date="2004" name="Int. J. Syst. Evol. Microbiol.">
        <title>Kaistella koreensis gen. nov., sp. nov., a novel member of the Chryseobacterium-Bergeyella-Riemerella branch.</title>
        <authorList>
            <person name="Kim M.K."/>
            <person name="Im W.T."/>
            <person name="Shin Y.K."/>
            <person name="Lim J.H."/>
            <person name="Kim S.H."/>
            <person name="Lee B.C."/>
            <person name="Park M.Y."/>
            <person name="Lee K.Y."/>
            <person name="Lee S.T."/>
        </authorList>
    </citation>
    <scope>NUCLEOTIDE SEQUENCE [LARGE SCALE GENOMIC DNA]</scope>
    <source>
        <strain evidence="4 5">CCUG 49689</strain>
    </source>
</reference>
<dbReference type="Proteomes" id="UP000035900">
    <property type="component" value="Unassembled WGS sequence"/>
</dbReference>
<dbReference type="Pfam" id="PF00535">
    <property type="entry name" value="Glycos_transf_2"/>
    <property type="match status" value="1"/>
</dbReference>
<evidence type="ECO:0000313" key="5">
    <source>
        <dbReference type="Proteomes" id="UP000035900"/>
    </source>
</evidence>
<feature type="domain" description="Glycosyltransferase 2-like" evidence="3">
    <location>
        <begin position="5"/>
        <end position="125"/>
    </location>
</feature>
<dbReference type="RefSeq" id="WP_048500367.1">
    <property type="nucleotide sequence ID" value="NZ_LFNG01000019.1"/>
</dbReference>
<keyword evidence="2" id="KW-0808">Transferase</keyword>
<evidence type="ECO:0000259" key="3">
    <source>
        <dbReference type="Pfam" id="PF00535"/>
    </source>
</evidence>
<evidence type="ECO:0000313" key="4">
    <source>
        <dbReference type="EMBL" id="KMQ70429.1"/>
    </source>
</evidence>
<proteinExistence type="predicted"/>
<dbReference type="GO" id="GO:0016758">
    <property type="term" value="F:hexosyltransferase activity"/>
    <property type="evidence" value="ECO:0007669"/>
    <property type="project" value="UniProtKB-ARBA"/>
</dbReference>
<keyword evidence="1" id="KW-0328">Glycosyltransferase</keyword>
<gene>
    <name evidence="4" type="ORF">ACM44_12390</name>
</gene>
<name>A0A0J7IX85_9FLAO</name>
<dbReference type="AlphaFoldDB" id="A0A0J7IX85"/>
<dbReference type="CDD" id="cd00761">
    <property type="entry name" value="Glyco_tranf_GTA_type"/>
    <property type="match status" value="1"/>
</dbReference>
<comment type="caution">
    <text evidence="4">The sequence shown here is derived from an EMBL/GenBank/DDBJ whole genome shotgun (WGS) entry which is preliminary data.</text>
</comment>
<dbReference type="PANTHER" id="PTHR22916">
    <property type="entry name" value="GLYCOSYLTRANSFERASE"/>
    <property type="match status" value="1"/>
</dbReference>
<accession>A0A0J7IX85</accession>
<sequence length="342" mass="39656">MDKVSIVIPCYNVELFVEKCLDSIIQQSYKNLEIICINDGSSDGTAGLLAKYQRKDSRIHIITQQNKGLSETRNIGIDKATGEYLMFVDGDDWLEKDAVEKAFAKGYDLICFSYDRVFREWREPRIFNWSGVFGPGEVQRRIVGLIGRELQDPTQANSMVTVWGKIYLTDIIRKNDIKFISTAEIGSAEDALFNLHYLNFCIGKVKVIDSPFYNYRKDNSFSFTSTYKPQLFDQWKVLHKKIAEIVLGKGPDFEKAYHSRIALSLIGLGLNEIESKEDAKKITKRIAVILNQPEYILAYQNLEYKYLPPHWHLLFRLAKKRNATGVYLMMKLMSFLWKRKNR</sequence>
<dbReference type="OrthoDB" id="396512at2"/>
<dbReference type="InterPro" id="IPR001173">
    <property type="entry name" value="Glyco_trans_2-like"/>
</dbReference>
<dbReference type="PATRIC" id="fig|1304281.5.peg.2672"/>
<dbReference type="PANTHER" id="PTHR22916:SF51">
    <property type="entry name" value="GLYCOSYLTRANSFERASE EPSH-RELATED"/>
    <property type="match status" value="1"/>
</dbReference>
<protein>
    <recommendedName>
        <fullName evidence="3">Glycosyltransferase 2-like domain-containing protein</fullName>
    </recommendedName>
</protein>
<dbReference type="EMBL" id="LFNG01000019">
    <property type="protein sequence ID" value="KMQ70429.1"/>
    <property type="molecule type" value="Genomic_DNA"/>
</dbReference>
<evidence type="ECO:0000256" key="1">
    <source>
        <dbReference type="ARBA" id="ARBA00022676"/>
    </source>
</evidence>